<dbReference type="InterPro" id="IPR051199">
    <property type="entry name" value="LPS_LOS_Heptosyltrfase"/>
</dbReference>
<dbReference type="NCBIfam" id="TIGR02193">
    <property type="entry name" value="heptsyl_trn_I"/>
    <property type="match status" value="1"/>
</dbReference>
<dbReference type="InterPro" id="IPR002201">
    <property type="entry name" value="Glyco_trans_9"/>
</dbReference>
<accession>A0ABX8ZAR2</accession>
<evidence type="ECO:0000256" key="12">
    <source>
        <dbReference type="ARBA" id="ARBA00044330"/>
    </source>
</evidence>
<evidence type="ECO:0000256" key="10">
    <source>
        <dbReference type="ARBA" id="ARBA00044041"/>
    </source>
</evidence>
<evidence type="ECO:0000313" key="14">
    <source>
        <dbReference type="EMBL" id="QZA77959.1"/>
    </source>
</evidence>
<dbReference type="EMBL" id="CP081150">
    <property type="protein sequence ID" value="QZA77959.1"/>
    <property type="molecule type" value="Genomic_DNA"/>
</dbReference>
<evidence type="ECO:0000256" key="4">
    <source>
        <dbReference type="ARBA" id="ARBA00022519"/>
    </source>
</evidence>
<keyword evidence="3" id="KW-1003">Cell membrane</keyword>
<name>A0ABX8ZAR2_9NEIS</name>
<evidence type="ECO:0000256" key="3">
    <source>
        <dbReference type="ARBA" id="ARBA00022475"/>
    </source>
</evidence>
<keyword evidence="6" id="KW-0808">Transferase</keyword>
<keyword evidence="4" id="KW-0997">Cell inner membrane</keyword>
<dbReference type="CDD" id="cd03789">
    <property type="entry name" value="GT9_LPS_heptosyltransferase"/>
    <property type="match status" value="1"/>
</dbReference>
<evidence type="ECO:0000256" key="1">
    <source>
        <dbReference type="ARBA" id="ARBA00004515"/>
    </source>
</evidence>
<dbReference type="PANTHER" id="PTHR30160:SF19">
    <property type="entry name" value="LIPOPOLYSACCHARIDE HEPTOSYLTRANSFERASE 1"/>
    <property type="match status" value="1"/>
</dbReference>
<dbReference type="EC" id="2.4.99.23" evidence="10"/>
<dbReference type="SUPFAM" id="SSF53756">
    <property type="entry name" value="UDP-Glycosyltransferase/glycogen phosphorylase"/>
    <property type="match status" value="1"/>
</dbReference>
<gene>
    <name evidence="14" type="primary">waaC</name>
    <name evidence="14" type="ORF">K4H28_00500</name>
</gene>
<dbReference type="Proteomes" id="UP000825679">
    <property type="component" value="Chromosome"/>
</dbReference>
<dbReference type="PANTHER" id="PTHR30160">
    <property type="entry name" value="TETRAACYLDISACCHARIDE 4'-KINASE-RELATED"/>
    <property type="match status" value="1"/>
</dbReference>
<keyword evidence="7" id="KW-0448">Lipopolysaccharide biosynthesis</keyword>
<evidence type="ECO:0000313" key="15">
    <source>
        <dbReference type="Proteomes" id="UP000825679"/>
    </source>
</evidence>
<evidence type="ECO:0000256" key="7">
    <source>
        <dbReference type="ARBA" id="ARBA00022985"/>
    </source>
</evidence>
<comment type="pathway">
    <text evidence="2">Bacterial outer membrane biogenesis; LPS core biosynthesis.</text>
</comment>
<evidence type="ECO:0000256" key="13">
    <source>
        <dbReference type="ARBA" id="ARBA00049201"/>
    </source>
</evidence>
<keyword evidence="15" id="KW-1185">Reference proteome</keyword>
<evidence type="ECO:0000256" key="2">
    <source>
        <dbReference type="ARBA" id="ARBA00004713"/>
    </source>
</evidence>
<reference evidence="14 15" key="1">
    <citation type="submission" date="2021-08" db="EMBL/GenBank/DDBJ databases">
        <title>complete genome sequencing of Deefgea sp. D25.</title>
        <authorList>
            <person name="Bae J.-W."/>
            <person name="Gim D.-H."/>
        </authorList>
    </citation>
    <scope>NUCLEOTIDE SEQUENCE [LARGE SCALE GENOMIC DNA]</scope>
    <source>
        <strain evidence="14 15">D25</strain>
    </source>
</reference>
<proteinExistence type="inferred from homology"/>
<dbReference type="RefSeq" id="WP_221006337.1">
    <property type="nucleotide sequence ID" value="NZ_CP081150.1"/>
</dbReference>
<evidence type="ECO:0000256" key="5">
    <source>
        <dbReference type="ARBA" id="ARBA00022676"/>
    </source>
</evidence>
<dbReference type="Pfam" id="PF01075">
    <property type="entry name" value="Glyco_transf_9"/>
    <property type="match status" value="1"/>
</dbReference>
<keyword evidence="5" id="KW-0328">Glycosyltransferase</keyword>
<comment type="similarity">
    <text evidence="9">Belongs to the glycosyltransferase 9 family.</text>
</comment>
<dbReference type="InterPro" id="IPR011908">
    <property type="entry name" value="LipoPS_heptosylTferase-I"/>
</dbReference>
<dbReference type="Gene3D" id="3.40.50.2000">
    <property type="entry name" value="Glycogen Phosphorylase B"/>
    <property type="match status" value="2"/>
</dbReference>
<sequence length="322" mass="35167">MKSILIAKLTSLGDIIFALPMVSDLQRQFPGVQVDWLVDAQFAELPAMHAGIRRVISVPLRGFKNRSHTANVQGILASIKHLRLERYDVVLDCHGMIKSALLSKVAHANSIIGPPDARLGESISRYAYNQQVSPDPSLPGSAWYRAYAGLAMNYVVKDAPDFGLIPPDGTPNWLPAERPFVMCFHAVSKAEKQWPISHWMSVLQALEQQGIAAILPWGSESEREVAHQLASASTLAIVPPRMKLSEIGSLIRRADWSIGVDTGMTHLAESLNCPSIALYIQTDSASYHPDWSMHAYSLGGNGVVPSPEQVLSILGLALPNTH</sequence>
<evidence type="ECO:0000256" key="9">
    <source>
        <dbReference type="ARBA" id="ARBA00043995"/>
    </source>
</evidence>
<evidence type="ECO:0000256" key="6">
    <source>
        <dbReference type="ARBA" id="ARBA00022679"/>
    </source>
</evidence>
<protein>
    <recommendedName>
        <fullName evidence="11">Lipopolysaccharide heptosyltransferase 1</fullName>
        <ecNumber evidence="10">2.4.99.23</ecNumber>
    </recommendedName>
    <alternativeName>
        <fullName evidence="12">ADP-heptose:lipopolysaccharide heptosyltransferase I</fullName>
    </alternativeName>
</protein>
<comment type="catalytic activity">
    <reaction evidence="13">
        <text>an alpha-Kdo-(2-&gt;4)-alpha-Kdo-(2-&gt;6)-lipid A + ADP-L-glycero-beta-D-manno-heptose = an L-alpha-D-Hep-(1-&gt;5)-[alpha-Kdo-(2-&gt;4)]-alpha-Kdo-(2-&gt;6)-lipid A + ADP + H(+)</text>
        <dbReference type="Rhea" id="RHEA:74067"/>
        <dbReference type="ChEBI" id="CHEBI:15378"/>
        <dbReference type="ChEBI" id="CHEBI:61506"/>
        <dbReference type="ChEBI" id="CHEBI:176431"/>
        <dbReference type="ChEBI" id="CHEBI:193068"/>
        <dbReference type="ChEBI" id="CHEBI:456216"/>
        <dbReference type="EC" id="2.4.99.23"/>
    </reaction>
</comment>
<evidence type="ECO:0000256" key="8">
    <source>
        <dbReference type="ARBA" id="ARBA00023136"/>
    </source>
</evidence>
<organism evidence="14 15">
    <name type="scientific">Deefgea tanakiae</name>
    <dbReference type="NCBI Taxonomy" id="2865840"/>
    <lineage>
        <taxon>Bacteria</taxon>
        <taxon>Pseudomonadati</taxon>
        <taxon>Pseudomonadota</taxon>
        <taxon>Betaproteobacteria</taxon>
        <taxon>Neisseriales</taxon>
        <taxon>Chitinibacteraceae</taxon>
        <taxon>Deefgea</taxon>
    </lineage>
</organism>
<keyword evidence="8" id="KW-0472">Membrane</keyword>
<evidence type="ECO:0000256" key="11">
    <source>
        <dbReference type="ARBA" id="ARBA00044190"/>
    </source>
</evidence>
<comment type="subcellular location">
    <subcellularLocation>
        <location evidence="1">Cell inner membrane</location>
        <topology evidence="1">Peripheral membrane protein</topology>
        <orientation evidence="1">Cytoplasmic side</orientation>
    </subcellularLocation>
</comment>